<proteinExistence type="predicted"/>
<keyword evidence="5" id="KW-0539">Nucleus</keyword>
<evidence type="ECO:0000256" key="7">
    <source>
        <dbReference type="SAM" id="MobiDB-lite"/>
    </source>
</evidence>
<keyword evidence="2" id="KW-0479">Metal-binding</keyword>
<evidence type="ECO:0000256" key="5">
    <source>
        <dbReference type="ARBA" id="ARBA00023242"/>
    </source>
</evidence>
<dbReference type="AlphaFoldDB" id="A0A1B7MMY4"/>
<dbReference type="Gene3D" id="3.30.50.10">
    <property type="entry name" value="Erythroid Transcription Factor GATA-1, subunit A"/>
    <property type="match status" value="1"/>
</dbReference>
<dbReference type="PANTHER" id="PTHR10071">
    <property type="entry name" value="TRANSCRIPTION FACTOR GATA FAMILY MEMBER"/>
    <property type="match status" value="1"/>
</dbReference>
<dbReference type="GO" id="GO:0000122">
    <property type="term" value="P:negative regulation of transcription by RNA polymerase II"/>
    <property type="evidence" value="ECO:0007669"/>
    <property type="project" value="TreeGrafter"/>
</dbReference>
<dbReference type="InterPro" id="IPR039355">
    <property type="entry name" value="Transcription_factor_GATA"/>
</dbReference>
<sequence>MAVSSGSGEVVETIGSAQCYGCHTTATPLWRKDDEGKIVCNACGLYYKLYNSVRPIRIKSDIIRKRSRYDARVPCTSLTEPTSASNIPSTPSEPPSQTQTQTQTQTPSASPSVSCRPPPPPSPSPILAPDNTTQPIASHRSSELMGALGETYAVCNPFPGLYHPGYLS</sequence>
<protein>
    <submittedName>
        <fullName evidence="9">Glucocorticoid receptor-like (DNA-binding domain)</fullName>
    </submittedName>
</protein>
<evidence type="ECO:0000313" key="9">
    <source>
        <dbReference type="EMBL" id="OAX33978.1"/>
    </source>
</evidence>
<organism evidence="9 10">
    <name type="scientific">Rhizopogon vinicolor AM-OR11-026</name>
    <dbReference type="NCBI Taxonomy" id="1314800"/>
    <lineage>
        <taxon>Eukaryota</taxon>
        <taxon>Fungi</taxon>
        <taxon>Dikarya</taxon>
        <taxon>Basidiomycota</taxon>
        <taxon>Agaricomycotina</taxon>
        <taxon>Agaricomycetes</taxon>
        <taxon>Agaricomycetidae</taxon>
        <taxon>Boletales</taxon>
        <taxon>Suillineae</taxon>
        <taxon>Rhizopogonaceae</taxon>
        <taxon>Rhizopogon</taxon>
    </lineage>
</organism>
<dbReference type="InterPro" id="IPR000679">
    <property type="entry name" value="Znf_GATA"/>
</dbReference>
<dbReference type="EMBL" id="KV448677">
    <property type="protein sequence ID" value="OAX33978.1"/>
    <property type="molecule type" value="Genomic_DNA"/>
</dbReference>
<keyword evidence="10" id="KW-1185">Reference proteome</keyword>
<keyword evidence="3 6" id="KW-0863">Zinc-finger</keyword>
<dbReference type="STRING" id="1314800.A0A1B7MMY4"/>
<comment type="subcellular location">
    <subcellularLocation>
        <location evidence="1">Nucleus</location>
    </subcellularLocation>
</comment>
<evidence type="ECO:0000259" key="8">
    <source>
        <dbReference type="PROSITE" id="PS50114"/>
    </source>
</evidence>
<dbReference type="GO" id="GO:0000978">
    <property type="term" value="F:RNA polymerase II cis-regulatory region sequence-specific DNA binding"/>
    <property type="evidence" value="ECO:0007669"/>
    <property type="project" value="TreeGrafter"/>
</dbReference>
<feature type="compositionally biased region" description="Low complexity" evidence="7">
    <location>
        <begin position="95"/>
        <end position="115"/>
    </location>
</feature>
<evidence type="ECO:0000256" key="4">
    <source>
        <dbReference type="ARBA" id="ARBA00022833"/>
    </source>
</evidence>
<dbReference type="OrthoDB" id="515401at2759"/>
<keyword evidence="4" id="KW-0862">Zinc</keyword>
<evidence type="ECO:0000256" key="6">
    <source>
        <dbReference type="PROSITE-ProRule" id="PRU00094"/>
    </source>
</evidence>
<dbReference type="Proteomes" id="UP000092154">
    <property type="component" value="Unassembled WGS sequence"/>
</dbReference>
<dbReference type="SMART" id="SM00401">
    <property type="entry name" value="ZnF_GATA"/>
    <property type="match status" value="1"/>
</dbReference>
<feature type="compositionally biased region" description="Pro residues" evidence="7">
    <location>
        <begin position="116"/>
        <end position="126"/>
    </location>
</feature>
<dbReference type="PRINTS" id="PR00619">
    <property type="entry name" value="GATAZNFINGER"/>
</dbReference>
<evidence type="ECO:0000313" key="10">
    <source>
        <dbReference type="Proteomes" id="UP000092154"/>
    </source>
</evidence>
<keyword evidence="9" id="KW-0675">Receptor</keyword>
<keyword evidence="9" id="KW-0238">DNA-binding</keyword>
<reference evidence="9 10" key="1">
    <citation type="submission" date="2016-06" db="EMBL/GenBank/DDBJ databases">
        <title>Comparative genomics of the ectomycorrhizal sister species Rhizopogon vinicolor and Rhizopogon vesiculosus (Basidiomycota: Boletales) reveals a divergence of the mating type B locus.</title>
        <authorList>
            <consortium name="DOE Joint Genome Institute"/>
            <person name="Mujic A.B."/>
            <person name="Kuo A."/>
            <person name="Tritt A."/>
            <person name="Lipzen A."/>
            <person name="Chen C."/>
            <person name="Johnson J."/>
            <person name="Sharma A."/>
            <person name="Barry K."/>
            <person name="Grigoriev I.V."/>
            <person name="Spatafora J.W."/>
        </authorList>
    </citation>
    <scope>NUCLEOTIDE SEQUENCE [LARGE SCALE GENOMIC DNA]</scope>
    <source>
        <strain evidence="9 10">AM-OR11-026</strain>
    </source>
</reference>
<dbReference type="GO" id="GO:0000981">
    <property type="term" value="F:DNA-binding transcription factor activity, RNA polymerase II-specific"/>
    <property type="evidence" value="ECO:0007669"/>
    <property type="project" value="TreeGrafter"/>
</dbReference>
<dbReference type="GO" id="GO:0045944">
    <property type="term" value="P:positive regulation of transcription by RNA polymerase II"/>
    <property type="evidence" value="ECO:0007669"/>
    <property type="project" value="TreeGrafter"/>
</dbReference>
<feature type="domain" description="GATA-type" evidence="8">
    <location>
        <begin position="13"/>
        <end position="66"/>
    </location>
</feature>
<evidence type="ECO:0000256" key="3">
    <source>
        <dbReference type="ARBA" id="ARBA00022771"/>
    </source>
</evidence>
<dbReference type="InParanoid" id="A0A1B7MMY4"/>
<evidence type="ECO:0000256" key="1">
    <source>
        <dbReference type="ARBA" id="ARBA00004123"/>
    </source>
</evidence>
<feature type="compositionally biased region" description="Polar residues" evidence="7">
    <location>
        <begin position="76"/>
        <end position="87"/>
    </location>
</feature>
<evidence type="ECO:0000256" key="2">
    <source>
        <dbReference type="ARBA" id="ARBA00022723"/>
    </source>
</evidence>
<gene>
    <name evidence="9" type="ORF">K503DRAFT_803958</name>
</gene>
<dbReference type="CDD" id="cd00202">
    <property type="entry name" value="ZnF_GATA"/>
    <property type="match status" value="1"/>
</dbReference>
<accession>A0A1B7MMY4</accession>
<dbReference type="InterPro" id="IPR013088">
    <property type="entry name" value="Znf_NHR/GATA"/>
</dbReference>
<dbReference type="GO" id="GO:0008270">
    <property type="term" value="F:zinc ion binding"/>
    <property type="evidence" value="ECO:0007669"/>
    <property type="project" value="UniProtKB-KW"/>
</dbReference>
<dbReference type="Pfam" id="PF00320">
    <property type="entry name" value="GATA"/>
    <property type="match status" value="1"/>
</dbReference>
<dbReference type="GO" id="GO:0005634">
    <property type="term" value="C:nucleus"/>
    <property type="evidence" value="ECO:0007669"/>
    <property type="project" value="UniProtKB-SubCell"/>
</dbReference>
<name>A0A1B7MMY4_9AGAM</name>
<feature type="region of interest" description="Disordered" evidence="7">
    <location>
        <begin position="73"/>
        <end position="138"/>
    </location>
</feature>
<dbReference type="PANTHER" id="PTHR10071:SF281">
    <property type="entry name" value="BOX A-BINDING FACTOR-RELATED"/>
    <property type="match status" value="1"/>
</dbReference>
<dbReference type="SUPFAM" id="SSF57716">
    <property type="entry name" value="Glucocorticoid receptor-like (DNA-binding domain)"/>
    <property type="match status" value="1"/>
</dbReference>
<dbReference type="PROSITE" id="PS50114">
    <property type="entry name" value="GATA_ZN_FINGER_2"/>
    <property type="match status" value="1"/>
</dbReference>